<reference evidence="10 11" key="1">
    <citation type="submission" date="2024-04" db="EMBL/GenBank/DDBJ databases">
        <title>Tritrichomonas musculus Genome.</title>
        <authorList>
            <person name="Alves-Ferreira E."/>
            <person name="Grigg M."/>
            <person name="Lorenzi H."/>
            <person name="Galac M."/>
        </authorList>
    </citation>
    <scope>NUCLEOTIDE SEQUENCE [LARGE SCALE GENOMIC DNA]</scope>
    <source>
        <strain evidence="10 11">EAF2021</strain>
    </source>
</reference>
<keyword evidence="2" id="KW-0808">Transferase</keyword>
<evidence type="ECO:0000256" key="3">
    <source>
        <dbReference type="ARBA" id="ARBA00022741"/>
    </source>
</evidence>
<dbReference type="InterPro" id="IPR017441">
    <property type="entry name" value="Protein_kinase_ATP_BS"/>
</dbReference>
<evidence type="ECO:0000256" key="2">
    <source>
        <dbReference type="ARBA" id="ARBA00022679"/>
    </source>
</evidence>
<evidence type="ECO:0000259" key="9">
    <source>
        <dbReference type="PROSITE" id="PS50011"/>
    </source>
</evidence>
<keyword evidence="5 6" id="KW-0067">ATP-binding</keyword>
<comment type="similarity">
    <text evidence="7">Belongs to the protein kinase superfamily.</text>
</comment>
<protein>
    <recommendedName>
        <fullName evidence="9">Protein kinase domain-containing protein</fullName>
    </recommendedName>
</protein>
<dbReference type="SMART" id="SM00220">
    <property type="entry name" value="S_TKc"/>
    <property type="match status" value="1"/>
</dbReference>
<dbReference type="InterPro" id="IPR011009">
    <property type="entry name" value="Kinase-like_dom_sf"/>
</dbReference>
<dbReference type="InterPro" id="IPR008271">
    <property type="entry name" value="Ser/Thr_kinase_AS"/>
</dbReference>
<evidence type="ECO:0000256" key="1">
    <source>
        <dbReference type="ARBA" id="ARBA00022527"/>
    </source>
</evidence>
<name>A0ABR2JLX5_9EUKA</name>
<evidence type="ECO:0000256" key="6">
    <source>
        <dbReference type="PROSITE-ProRule" id="PRU10141"/>
    </source>
</evidence>
<evidence type="ECO:0000313" key="11">
    <source>
        <dbReference type="Proteomes" id="UP001470230"/>
    </source>
</evidence>
<dbReference type="Proteomes" id="UP001470230">
    <property type="component" value="Unassembled WGS sequence"/>
</dbReference>
<gene>
    <name evidence="10" type="ORF">M9Y10_005423</name>
</gene>
<evidence type="ECO:0000256" key="4">
    <source>
        <dbReference type="ARBA" id="ARBA00022777"/>
    </source>
</evidence>
<keyword evidence="4" id="KW-0418">Kinase</keyword>
<feature type="binding site" evidence="6">
    <location>
        <position position="67"/>
    </location>
    <ligand>
        <name>ATP</name>
        <dbReference type="ChEBI" id="CHEBI:30616"/>
    </ligand>
</feature>
<dbReference type="PANTHER" id="PTHR24346">
    <property type="entry name" value="MAP/MICROTUBULE AFFINITY-REGULATING KINASE"/>
    <property type="match status" value="1"/>
</dbReference>
<dbReference type="PROSITE" id="PS50011">
    <property type="entry name" value="PROTEIN_KINASE_DOM"/>
    <property type="match status" value="1"/>
</dbReference>
<dbReference type="EMBL" id="JAPFFF010000011">
    <property type="protein sequence ID" value="KAK8878643.1"/>
    <property type="molecule type" value="Genomic_DNA"/>
</dbReference>
<evidence type="ECO:0000256" key="5">
    <source>
        <dbReference type="ARBA" id="ARBA00022840"/>
    </source>
</evidence>
<feature type="compositionally biased region" description="Basic and acidic residues" evidence="8">
    <location>
        <begin position="1"/>
        <end position="16"/>
    </location>
</feature>
<feature type="region of interest" description="Disordered" evidence="8">
    <location>
        <begin position="1"/>
        <end position="20"/>
    </location>
</feature>
<sequence length="479" mass="55250">MFEKDIPPPHTHQEAGKKKKHGIITVPDKVGPYSIHETIGEGAFSIVKLSYHEEYCQHYACKIVPLKMLKEKNLYDRFELELRISQIMRNPGVATITDVLKDQNNFYIFMEYYPNGNLLNYIVSKTRLDEEEAKVLILQIFDSLEFVHKQKVCHRDLKPENVLIDQSGHLRISDFGLSRFVGEENLVKTPCGSPCYVSPECISGCCYDGLKSDIWSCGVILYAMVTGMLPWTKRKMNDLFKQITIGSFSVPKYVSSECSELIHSLMTVDPNERISLEDARKVKWFSVHPDIYSIPVSPSLSTLKAQSFQTKSPLMETHKPVFQGVPYLSIRKVDYYFRPDVKFRLHKVFKRIQNVHAIENLKTPEKSDVSSPQLTFEKVFNELQKTTDIPIKSRRNSLGAENVDPSYSLEISNSSLNKKINRKKYTSLVNFQKKYLRNERINENENTIQNTSEMLKNPNFSLSIEDLQKRQKRQSALGN</sequence>
<dbReference type="InterPro" id="IPR000719">
    <property type="entry name" value="Prot_kinase_dom"/>
</dbReference>
<keyword evidence="3 6" id="KW-0547">Nucleotide-binding</keyword>
<accession>A0ABR2JLX5</accession>
<feature type="domain" description="Protein kinase" evidence="9">
    <location>
        <begin position="33"/>
        <end position="291"/>
    </location>
</feature>
<evidence type="ECO:0000256" key="7">
    <source>
        <dbReference type="RuleBase" id="RU000304"/>
    </source>
</evidence>
<evidence type="ECO:0000256" key="8">
    <source>
        <dbReference type="SAM" id="MobiDB-lite"/>
    </source>
</evidence>
<dbReference type="SUPFAM" id="SSF56112">
    <property type="entry name" value="Protein kinase-like (PK-like)"/>
    <property type="match status" value="1"/>
</dbReference>
<dbReference type="PROSITE" id="PS00108">
    <property type="entry name" value="PROTEIN_KINASE_ST"/>
    <property type="match status" value="1"/>
</dbReference>
<dbReference type="CDD" id="cd14003">
    <property type="entry name" value="STKc_AMPK-like"/>
    <property type="match status" value="1"/>
</dbReference>
<dbReference type="PANTHER" id="PTHR24346:SF82">
    <property type="entry name" value="KP78A-RELATED"/>
    <property type="match status" value="1"/>
</dbReference>
<dbReference type="PROSITE" id="PS00107">
    <property type="entry name" value="PROTEIN_KINASE_ATP"/>
    <property type="match status" value="1"/>
</dbReference>
<dbReference type="Gene3D" id="1.10.510.10">
    <property type="entry name" value="Transferase(Phosphotransferase) domain 1"/>
    <property type="match status" value="1"/>
</dbReference>
<comment type="caution">
    <text evidence="10">The sequence shown here is derived from an EMBL/GenBank/DDBJ whole genome shotgun (WGS) entry which is preliminary data.</text>
</comment>
<evidence type="ECO:0000313" key="10">
    <source>
        <dbReference type="EMBL" id="KAK8878643.1"/>
    </source>
</evidence>
<organism evidence="10 11">
    <name type="scientific">Tritrichomonas musculus</name>
    <dbReference type="NCBI Taxonomy" id="1915356"/>
    <lineage>
        <taxon>Eukaryota</taxon>
        <taxon>Metamonada</taxon>
        <taxon>Parabasalia</taxon>
        <taxon>Tritrichomonadida</taxon>
        <taxon>Tritrichomonadidae</taxon>
        <taxon>Tritrichomonas</taxon>
    </lineage>
</organism>
<dbReference type="Pfam" id="PF00069">
    <property type="entry name" value="Pkinase"/>
    <property type="match status" value="1"/>
</dbReference>
<keyword evidence="11" id="KW-1185">Reference proteome</keyword>
<proteinExistence type="inferred from homology"/>
<keyword evidence="1 7" id="KW-0723">Serine/threonine-protein kinase</keyword>